<organism evidence="3 4">
    <name type="scientific">Denitrobaculum tricleocarpae</name>
    <dbReference type="NCBI Taxonomy" id="2591009"/>
    <lineage>
        <taxon>Bacteria</taxon>
        <taxon>Pseudomonadati</taxon>
        <taxon>Pseudomonadota</taxon>
        <taxon>Alphaproteobacteria</taxon>
        <taxon>Rhodospirillales</taxon>
        <taxon>Rhodospirillaceae</taxon>
        <taxon>Denitrobaculum</taxon>
    </lineage>
</organism>
<keyword evidence="4" id="KW-1185">Reference proteome</keyword>
<dbReference type="Proteomes" id="UP000315252">
    <property type="component" value="Unassembled WGS sequence"/>
</dbReference>
<dbReference type="EMBL" id="VHSH01000009">
    <property type="protein sequence ID" value="TQV75892.1"/>
    <property type="molecule type" value="Genomic_DNA"/>
</dbReference>
<accession>A0A545TF80</accession>
<dbReference type="Pfam" id="PF03795">
    <property type="entry name" value="YCII"/>
    <property type="match status" value="1"/>
</dbReference>
<protein>
    <submittedName>
        <fullName evidence="3">YciI family protein</fullName>
    </submittedName>
</protein>
<comment type="caution">
    <text evidence="3">The sequence shown here is derived from an EMBL/GenBank/DDBJ whole genome shotgun (WGS) entry which is preliminary data.</text>
</comment>
<gene>
    <name evidence="3" type="ORF">FKG95_23595</name>
</gene>
<dbReference type="InterPro" id="IPR011008">
    <property type="entry name" value="Dimeric_a/b-barrel"/>
</dbReference>
<feature type="domain" description="YCII-related" evidence="2">
    <location>
        <begin position="1"/>
        <end position="112"/>
    </location>
</feature>
<dbReference type="OrthoDB" id="9807535at2"/>
<dbReference type="InterPro" id="IPR005545">
    <property type="entry name" value="YCII"/>
</dbReference>
<evidence type="ECO:0000259" key="2">
    <source>
        <dbReference type="Pfam" id="PF03795"/>
    </source>
</evidence>
<evidence type="ECO:0000256" key="1">
    <source>
        <dbReference type="ARBA" id="ARBA00007689"/>
    </source>
</evidence>
<dbReference type="SUPFAM" id="SSF54909">
    <property type="entry name" value="Dimeric alpha+beta barrel"/>
    <property type="match status" value="1"/>
</dbReference>
<evidence type="ECO:0000313" key="4">
    <source>
        <dbReference type="Proteomes" id="UP000315252"/>
    </source>
</evidence>
<comment type="similarity">
    <text evidence="1">Belongs to the YciI family.</text>
</comment>
<dbReference type="RefSeq" id="WP_142898879.1">
    <property type="nucleotide sequence ID" value="NZ_ML660060.1"/>
</dbReference>
<name>A0A545TF80_9PROT</name>
<dbReference type="AlphaFoldDB" id="A0A545TF80"/>
<dbReference type="PANTHER" id="PTHR35174">
    <property type="entry name" value="BLL7171 PROTEIN-RELATED"/>
    <property type="match status" value="1"/>
</dbReference>
<dbReference type="PANTHER" id="PTHR35174:SF3">
    <property type="entry name" value="BLL7171 PROTEIN"/>
    <property type="match status" value="1"/>
</dbReference>
<sequence>MLYALLIYQAEEVTEAYGESEQDAVMAAHGQMQEKAKAKQQFVAATKLMPTSSATTLRGARDGVGVIDGPFAETKEHFGGFYLLDCANLDEAMDYARQLPHAVTGAIEIRPVAYNEVVMPDPETGIGAEQFETLT</sequence>
<evidence type="ECO:0000313" key="3">
    <source>
        <dbReference type="EMBL" id="TQV75892.1"/>
    </source>
</evidence>
<dbReference type="Gene3D" id="3.30.70.1060">
    <property type="entry name" value="Dimeric alpha+beta barrel"/>
    <property type="match status" value="1"/>
</dbReference>
<proteinExistence type="inferred from homology"/>
<reference evidence="3 4" key="1">
    <citation type="submission" date="2019-06" db="EMBL/GenBank/DDBJ databases">
        <title>Whole genome sequence for Rhodospirillaceae sp. R148.</title>
        <authorList>
            <person name="Wang G."/>
        </authorList>
    </citation>
    <scope>NUCLEOTIDE SEQUENCE [LARGE SCALE GENOMIC DNA]</scope>
    <source>
        <strain evidence="3 4">R148</strain>
    </source>
</reference>